<feature type="compositionally biased region" description="Basic and acidic residues" evidence="1">
    <location>
        <begin position="208"/>
        <end position="225"/>
    </location>
</feature>
<evidence type="ECO:0000313" key="3">
    <source>
        <dbReference type="Proteomes" id="UP001501570"/>
    </source>
</evidence>
<accession>A0ABP9SQA0</accession>
<dbReference type="EMBL" id="BAABJQ010000045">
    <property type="protein sequence ID" value="GAA5200702.1"/>
    <property type="molecule type" value="Genomic_DNA"/>
</dbReference>
<dbReference type="Gene3D" id="1.10.10.10">
    <property type="entry name" value="Winged helix-like DNA-binding domain superfamily/Winged helix DNA-binding domain"/>
    <property type="match status" value="1"/>
</dbReference>
<dbReference type="InterPro" id="IPR036390">
    <property type="entry name" value="WH_DNA-bd_sf"/>
</dbReference>
<feature type="compositionally biased region" description="Basic and acidic residues" evidence="1">
    <location>
        <begin position="124"/>
        <end position="133"/>
    </location>
</feature>
<dbReference type="SUPFAM" id="SSF46785">
    <property type="entry name" value="Winged helix' DNA-binding domain"/>
    <property type="match status" value="1"/>
</dbReference>
<sequence>MTGKPTTTSDKPELAPGPEKVLAALHRLGEATAAATATEACLGYSTTTPKLRALETAGFAEPFRSEDGRTLWRLTDAGHTQAEQLTDLGRATAQPAVTDSPTVDAADTKDTTAADICENTSDGAARDDPEQPRSTDFPDTPVDVAAQSAEAATSPTSAENTHSAADDEHEDGPAASASPAADEPQPVAGDAAGTITVPSDSQAADAPTETRPDNEPAATADDRRAPGTLRGAILDILEANPNQCYKVSELCKLIDKANEATDARNASAGAVNNAAMKLVGLGRAVLAMEKPVTFALARDGA</sequence>
<evidence type="ECO:0000313" key="2">
    <source>
        <dbReference type="EMBL" id="GAA5200702.1"/>
    </source>
</evidence>
<feature type="compositionally biased region" description="Low complexity" evidence="1">
    <location>
        <begin position="145"/>
        <end position="159"/>
    </location>
</feature>
<gene>
    <name evidence="2" type="ORF">GCM10023322_79110</name>
</gene>
<evidence type="ECO:0000256" key="1">
    <source>
        <dbReference type="SAM" id="MobiDB-lite"/>
    </source>
</evidence>
<protein>
    <recommendedName>
        <fullName evidence="4">MarR family transcriptional regulator</fullName>
    </recommendedName>
</protein>
<dbReference type="Proteomes" id="UP001501570">
    <property type="component" value="Unassembled WGS sequence"/>
</dbReference>
<dbReference type="InterPro" id="IPR036388">
    <property type="entry name" value="WH-like_DNA-bd_sf"/>
</dbReference>
<proteinExistence type="predicted"/>
<feature type="region of interest" description="Disordered" evidence="1">
    <location>
        <begin position="75"/>
        <end position="226"/>
    </location>
</feature>
<reference evidence="3" key="1">
    <citation type="journal article" date="2019" name="Int. J. Syst. Evol. Microbiol.">
        <title>The Global Catalogue of Microorganisms (GCM) 10K type strain sequencing project: providing services to taxonomists for standard genome sequencing and annotation.</title>
        <authorList>
            <consortium name="The Broad Institute Genomics Platform"/>
            <consortium name="The Broad Institute Genome Sequencing Center for Infectious Disease"/>
            <person name="Wu L."/>
            <person name="Ma J."/>
        </authorList>
    </citation>
    <scope>NUCLEOTIDE SEQUENCE [LARGE SCALE GENOMIC DNA]</scope>
    <source>
        <strain evidence="3">JCM 18304</strain>
    </source>
</reference>
<organism evidence="2 3">
    <name type="scientific">Rugosimonospora acidiphila</name>
    <dbReference type="NCBI Taxonomy" id="556531"/>
    <lineage>
        <taxon>Bacteria</taxon>
        <taxon>Bacillati</taxon>
        <taxon>Actinomycetota</taxon>
        <taxon>Actinomycetes</taxon>
        <taxon>Micromonosporales</taxon>
        <taxon>Micromonosporaceae</taxon>
        <taxon>Rugosimonospora</taxon>
    </lineage>
</organism>
<comment type="caution">
    <text evidence="2">The sequence shown here is derived from an EMBL/GenBank/DDBJ whole genome shotgun (WGS) entry which is preliminary data.</text>
</comment>
<name>A0ABP9SQA0_9ACTN</name>
<dbReference type="RefSeq" id="WP_345638635.1">
    <property type="nucleotide sequence ID" value="NZ_BAABJQ010000045.1"/>
</dbReference>
<keyword evidence="3" id="KW-1185">Reference proteome</keyword>
<evidence type="ECO:0008006" key="4">
    <source>
        <dbReference type="Google" id="ProtNLM"/>
    </source>
</evidence>